<name>B9T3R5_RICCO</name>
<sequence>MDKYFNIELHHGGVFIENEVGTYYVGGEMIEIEDFKDNDGVIAMLTCITTGKVIVFIEAENIVEVVDENAGDVGHEEGFVIRGRLHEVIVEGNITKAENADYVLRRNVYVKMLGQNKVNYVTRGAAVTSTPAFTRQATAATSRSRFRVPIEVQPQAMPSSIPPVINNQINSLCSQQSDVTKD</sequence>
<dbReference type="InParanoid" id="B9T3R5"/>
<protein>
    <submittedName>
        <fullName evidence="1">Uncharacterized protein</fullName>
    </submittedName>
</protein>
<dbReference type="EMBL" id="EQ974430">
    <property type="protein sequence ID" value="EEF29513.1"/>
    <property type="molecule type" value="Genomic_DNA"/>
</dbReference>
<organism evidence="1 2">
    <name type="scientific">Ricinus communis</name>
    <name type="common">Castor bean</name>
    <dbReference type="NCBI Taxonomy" id="3988"/>
    <lineage>
        <taxon>Eukaryota</taxon>
        <taxon>Viridiplantae</taxon>
        <taxon>Streptophyta</taxon>
        <taxon>Embryophyta</taxon>
        <taxon>Tracheophyta</taxon>
        <taxon>Spermatophyta</taxon>
        <taxon>Magnoliopsida</taxon>
        <taxon>eudicotyledons</taxon>
        <taxon>Gunneridae</taxon>
        <taxon>Pentapetalae</taxon>
        <taxon>rosids</taxon>
        <taxon>fabids</taxon>
        <taxon>Malpighiales</taxon>
        <taxon>Euphorbiaceae</taxon>
        <taxon>Acalyphoideae</taxon>
        <taxon>Acalypheae</taxon>
        <taxon>Ricinus</taxon>
    </lineage>
</organism>
<keyword evidence="2" id="KW-1185">Reference proteome</keyword>
<dbReference type="Proteomes" id="UP000008311">
    <property type="component" value="Unassembled WGS sequence"/>
</dbReference>
<gene>
    <name evidence="1" type="ORF">RCOM_0038760</name>
</gene>
<reference evidence="2" key="1">
    <citation type="journal article" date="2010" name="Nat. Biotechnol.">
        <title>Draft genome sequence of the oilseed species Ricinus communis.</title>
        <authorList>
            <person name="Chan A.P."/>
            <person name="Crabtree J."/>
            <person name="Zhao Q."/>
            <person name="Lorenzi H."/>
            <person name="Orvis J."/>
            <person name="Puiu D."/>
            <person name="Melake-Berhan A."/>
            <person name="Jones K.M."/>
            <person name="Redman J."/>
            <person name="Chen G."/>
            <person name="Cahoon E.B."/>
            <person name="Gedil M."/>
            <person name="Stanke M."/>
            <person name="Haas B.J."/>
            <person name="Wortman J.R."/>
            <person name="Fraser-Liggett C.M."/>
            <person name="Ravel J."/>
            <person name="Rabinowicz P.D."/>
        </authorList>
    </citation>
    <scope>NUCLEOTIDE SEQUENCE [LARGE SCALE GENOMIC DNA]</scope>
    <source>
        <strain evidence="2">cv. Hale</strain>
    </source>
</reference>
<proteinExistence type="predicted"/>
<evidence type="ECO:0000313" key="1">
    <source>
        <dbReference type="EMBL" id="EEF29513.1"/>
    </source>
</evidence>
<evidence type="ECO:0000313" key="2">
    <source>
        <dbReference type="Proteomes" id="UP000008311"/>
    </source>
</evidence>
<dbReference type="AlphaFoldDB" id="B9T3R5"/>
<accession>B9T3R5</accession>